<keyword evidence="3" id="KW-0520">NAD</keyword>
<evidence type="ECO:0000256" key="4">
    <source>
        <dbReference type="ARBA" id="ARBA00047304"/>
    </source>
</evidence>
<keyword evidence="5" id="KW-0812">Transmembrane</keyword>
<dbReference type="PANTHER" id="PTHR32009:SF39">
    <property type="entry name" value="TIR DOMAIN-CONTAINING PROTEIN"/>
    <property type="match status" value="1"/>
</dbReference>
<dbReference type="FunCoup" id="A0A059CPR7">
    <property type="interactions" value="12"/>
</dbReference>
<dbReference type="Gene3D" id="3.40.50.10140">
    <property type="entry name" value="Toll/interleukin-1 receptor homology (TIR) domain"/>
    <property type="match status" value="2"/>
</dbReference>
<feature type="transmembrane region" description="Helical" evidence="5">
    <location>
        <begin position="163"/>
        <end position="182"/>
    </location>
</feature>
<feature type="domain" description="TIR" evidence="6">
    <location>
        <begin position="6"/>
        <end position="135"/>
    </location>
</feature>
<dbReference type="OMA" id="ERECNSD"/>
<dbReference type="InParanoid" id="A0A059CPR7"/>
<dbReference type="Gramene" id="KCW80362">
    <property type="protein sequence ID" value="KCW80362"/>
    <property type="gene ID" value="EUGRSUZ_C01724"/>
</dbReference>
<dbReference type="SUPFAM" id="SSF52200">
    <property type="entry name" value="Toll/Interleukin receptor TIR domain"/>
    <property type="match status" value="2"/>
</dbReference>
<name>A0A059CPR7_EUCGR</name>
<evidence type="ECO:0000256" key="1">
    <source>
        <dbReference type="ARBA" id="ARBA00011982"/>
    </source>
</evidence>
<dbReference type="EMBL" id="KK198755">
    <property type="protein sequence ID" value="KCW80362.1"/>
    <property type="molecule type" value="Genomic_DNA"/>
</dbReference>
<dbReference type="EC" id="3.2.2.6" evidence="1"/>
<comment type="catalytic activity">
    <reaction evidence="4">
        <text>NAD(+) + H2O = ADP-D-ribose + nicotinamide + H(+)</text>
        <dbReference type="Rhea" id="RHEA:16301"/>
        <dbReference type="ChEBI" id="CHEBI:15377"/>
        <dbReference type="ChEBI" id="CHEBI:15378"/>
        <dbReference type="ChEBI" id="CHEBI:17154"/>
        <dbReference type="ChEBI" id="CHEBI:57540"/>
        <dbReference type="ChEBI" id="CHEBI:57967"/>
        <dbReference type="EC" id="3.2.2.6"/>
    </reaction>
    <physiologicalReaction direction="left-to-right" evidence="4">
        <dbReference type="Rhea" id="RHEA:16302"/>
    </physiologicalReaction>
</comment>
<dbReference type="InterPro" id="IPR035897">
    <property type="entry name" value="Toll_tir_struct_dom_sf"/>
</dbReference>
<accession>A0A059CPR7</accession>
<evidence type="ECO:0000256" key="3">
    <source>
        <dbReference type="ARBA" id="ARBA00023027"/>
    </source>
</evidence>
<dbReference type="PROSITE" id="PS50104">
    <property type="entry name" value="TIR"/>
    <property type="match status" value="2"/>
</dbReference>
<evidence type="ECO:0000256" key="5">
    <source>
        <dbReference type="SAM" id="Phobius"/>
    </source>
</evidence>
<keyword evidence="2" id="KW-0378">Hydrolase</keyword>
<feature type="domain" description="TIR" evidence="6">
    <location>
        <begin position="199"/>
        <end position="277"/>
    </location>
</feature>
<dbReference type="GO" id="GO:0005634">
    <property type="term" value="C:nucleus"/>
    <property type="evidence" value="ECO:0000318"/>
    <property type="project" value="GO_Central"/>
</dbReference>
<dbReference type="GO" id="GO:0061809">
    <property type="term" value="F:NAD+ nucleosidase activity, cyclic ADP-ribose generating"/>
    <property type="evidence" value="ECO:0007669"/>
    <property type="project" value="UniProtKB-EC"/>
</dbReference>
<sequence length="277" mass="31644">MEALPTRYNVFLSFRGADDRTGFVYHLYKRLLDSGVHVSRNDCALPVHKEKGTEQLVWAISRCKIAIPIISRGYASSTWCLEELAAIMDCRRRDDKLVFPVFYNVDVVDLGRRRGDFDDEMKCSSEEVLKWQEALTSVARIRGWISQSTADGIRYLPVLFQPIFGIFVVATSYHLIVSLWFVSLNRSLSFVFGEEKKRTKCQVFLAFRGPDTRYNLADYLYVSLMASGIGVFNHDDPTLIGKDFSNEISNAINRCEISIPILSSNYFSSPWCLEELA</sequence>
<reference evidence="7" key="1">
    <citation type="submission" date="2013-07" db="EMBL/GenBank/DDBJ databases">
        <title>The genome of Eucalyptus grandis.</title>
        <authorList>
            <person name="Schmutz J."/>
            <person name="Hayes R."/>
            <person name="Myburg A."/>
            <person name="Tuskan G."/>
            <person name="Grattapaglia D."/>
            <person name="Rokhsar D.S."/>
        </authorList>
    </citation>
    <scope>NUCLEOTIDE SEQUENCE</scope>
    <source>
        <tissue evidence="7">Leaf extractions</tissue>
    </source>
</reference>
<evidence type="ECO:0000256" key="2">
    <source>
        <dbReference type="ARBA" id="ARBA00022801"/>
    </source>
</evidence>
<dbReference type="PANTHER" id="PTHR32009">
    <property type="entry name" value="TMV RESISTANCE PROTEIN N-LIKE"/>
    <property type="match status" value="1"/>
</dbReference>
<protein>
    <recommendedName>
        <fullName evidence="1">ADP-ribosyl cyclase/cyclic ADP-ribose hydrolase</fullName>
        <ecNumber evidence="1">3.2.2.6</ecNumber>
    </recommendedName>
</protein>
<dbReference type="SMART" id="SM00255">
    <property type="entry name" value="TIR"/>
    <property type="match status" value="1"/>
</dbReference>
<dbReference type="AlphaFoldDB" id="A0A059CPR7"/>
<dbReference type="STRING" id="71139.A0A059CPR7"/>
<dbReference type="Pfam" id="PF01582">
    <property type="entry name" value="TIR"/>
    <property type="match status" value="2"/>
</dbReference>
<organism evidence="7">
    <name type="scientific">Eucalyptus grandis</name>
    <name type="common">Flooded gum</name>
    <dbReference type="NCBI Taxonomy" id="71139"/>
    <lineage>
        <taxon>Eukaryota</taxon>
        <taxon>Viridiplantae</taxon>
        <taxon>Streptophyta</taxon>
        <taxon>Embryophyta</taxon>
        <taxon>Tracheophyta</taxon>
        <taxon>Spermatophyta</taxon>
        <taxon>Magnoliopsida</taxon>
        <taxon>eudicotyledons</taxon>
        <taxon>Gunneridae</taxon>
        <taxon>Pentapetalae</taxon>
        <taxon>rosids</taxon>
        <taxon>malvids</taxon>
        <taxon>Myrtales</taxon>
        <taxon>Myrtaceae</taxon>
        <taxon>Myrtoideae</taxon>
        <taxon>Eucalypteae</taxon>
        <taxon>Eucalyptus</taxon>
    </lineage>
</organism>
<evidence type="ECO:0000313" key="7">
    <source>
        <dbReference type="EMBL" id="KCW80362.1"/>
    </source>
</evidence>
<dbReference type="InterPro" id="IPR000157">
    <property type="entry name" value="TIR_dom"/>
</dbReference>
<evidence type="ECO:0000259" key="6">
    <source>
        <dbReference type="PROSITE" id="PS50104"/>
    </source>
</evidence>
<keyword evidence="5" id="KW-1133">Transmembrane helix</keyword>
<gene>
    <name evidence="7" type="ORF">EUGRSUZ_C01724</name>
</gene>
<keyword evidence="5" id="KW-0472">Membrane</keyword>
<proteinExistence type="predicted"/>
<dbReference type="GO" id="GO:0007165">
    <property type="term" value="P:signal transduction"/>
    <property type="evidence" value="ECO:0000318"/>
    <property type="project" value="GO_Central"/>
</dbReference>